<evidence type="ECO:0000313" key="4">
    <source>
        <dbReference type="Proteomes" id="UP000033847"/>
    </source>
</evidence>
<feature type="domain" description="CAAX prenyl protease 2/Lysostaphin resistance protein A-like" evidence="2">
    <location>
        <begin position="51"/>
        <end position="169"/>
    </location>
</feature>
<dbReference type="AlphaFoldDB" id="A0A0G0YRW9"/>
<dbReference type="GO" id="GO:0080120">
    <property type="term" value="P:CAAX-box protein maturation"/>
    <property type="evidence" value="ECO:0007669"/>
    <property type="project" value="UniProtKB-ARBA"/>
</dbReference>
<evidence type="ECO:0000259" key="2">
    <source>
        <dbReference type="Pfam" id="PF02517"/>
    </source>
</evidence>
<accession>A0A0G0YRW9</accession>
<dbReference type="EMBL" id="LCCU01000002">
    <property type="protein sequence ID" value="KKS39354.1"/>
    <property type="molecule type" value="Genomic_DNA"/>
</dbReference>
<dbReference type="Proteomes" id="UP000033847">
    <property type="component" value="Unassembled WGS sequence"/>
</dbReference>
<dbReference type="Pfam" id="PF02517">
    <property type="entry name" value="Rce1-like"/>
    <property type="match status" value="1"/>
</dbReference>
<keyword evidence="1" id="KW-0812">Transmembrane</keyword>
<name>A0A0G0YRW9_UNCKA</name>
<feature type="transmembrane region" description="Helical" evidence="1">
    <location>
        <begin position="12"/>
        <end position="30"/>
    </location>
</feature>
<feature type="transmembrane region" description="Helical" evidence="1">
    <location>
        <begin position="163"/>
        <end position="189"/>
    </location>
</feature>
<sequence length="199" mass="22100">MYQQILDKLFGMQLQVLTVVLVCTVIFVILRFKKTRQIFSGIADGKMSLKAVALAVMWIIANAGLEELISRLPLILVFDRVDATAWLGIIYSSFLFALMHGPRHKSLAEEFTSSKNSELPLQGRTVFSNIARIVGFVIAGAAGALFGYLGITTQNLIVSWTAHVLWNVLFVFVFPIVFVSLASVLTWIISIIPERKHGC</sequence>
<protein>
    <recommendedName>
        <fullName evidence="2">CAAX prenyl protease 2/Lysostaphin resistance protein A-like domain-containing protein</fullName>
    </recommendedName>
</protein>
<dbReference type="GO" id="GO:0004175">
    <property type="term" value="F:endopeptidase activity"/>
    <property type="evidence" value="ECO:0007669"/>
    <property type="project" value="UniProtKB-ARBA"/>
</dbReference>
<feature type="transmembrane region" description="Helical" evidence="1">
    <location>
        <begin position="83"/>
        <end position="101"/>
    </location>
</feature>
<organism evidence="3 4">
    <name type="scientific">candidate division WWE3 bacterium GW2011_GWF1_42_14</name>
    <dbReference type="NCBI Taxonomy" id="1619138"/>
    <lineage>
        <taxon>Bacteria</taxon>
        <taxon>Katanobacteria</taxon>
    </lineage>
</organism>
<feature type="transmembrane region" description="Helical" evidence="1">
    <location>
        <begin position="130"/>
        <end position="151"/>
    </location>
</feature>
<reference evidence="3 4" key="1">
    <citation type="journal article" date="2015" name="Nature">
        <title>rRNA introns, odd ribosomes, and small enigmatic genomes across a large radiation of phyla.</title>
        <authorList>
            <person name="Brown C.T."/>
            <person name="Hug L.A."/>
            <person name="Thomas B.C."/>
            <person name="Sharon I."/>
            <person name="Castelle C.J."/>
            <person name="Singh A."/>
            <person name="Wilkins M.J."/>
            <person name="Williams K.H."/>
            <person name="Banfield J.F."/>
        </authorList>
    </citation>
    <scope>NUCLEOTIDE SEQUENCE [LARGE SCALE GENOMIC DNA]</scope>
</reference>
<evidence type="ECO:0000256" key="1">
    <source>
        <dbReference type="SAM" id="Phobius"/>
    </source>
</evidence>
<keyword evidence="1" id="KW-1133">Transmembrane helix</keyword>
<keyword evidence="1" id="KW-0472">Membrane</keyword>
<dbReference type="InterPro" id="IPR003675">
    <property type="entry name" value="Rce1/LyrA-like_dom"/>
</dbReference>
<proteinExistence type="predicted"/>
<comment type="caution">
    <text evidence="3">The sequence shown here is derived from an EMBL/GenBank/DDBJ whole genome shotgun (WGS) entry which is preliminary data.</text>
</comment>
<gene>
    <name evidence="3" type="ORF">UV00_C0002G0006</name>
</gene>
<evidence type="ECO:0000313" key="3">
    <source>
        <dbReference type="EMBL" id="KKS39354.1"/>
    </source>
</evidence>